<dbReference type="PANTHER" id="PTHR46609:SF6">
    <property type="entry name" value="EXONUCLEASE, PHAGE-TYPE_RECB, C-TERMINAL DOMAIN-CONTAINING PROTEIN-RELATED"/>
    <property type="match status" value="1"/>
</dbReference>
<keyword evidence="3" id="KW-1185">Reference proteome</keyword>
<dbReference type="InterPro" id="IPR019080">
    <property type="entry name" value="YqaJ_viral_recombinase"/>
</dbReference>
<dbReference type="GO" id="GO:0004527">
    <property type="term" value="F:exonuclease activity"/>
    <property type="evidence" value="ECO:0007669"/>
    <property type="project" value="UniProtKB-KW"/>
</dbReference>
<dbReference type="RefSeq" id="YP_001648223.1">
    <property type="nucleotide sequence ID" value="NC_010191.2"/>
</dbReference>
<reference evidence="2 3" key="1">
    <citation type="journal article" date="2008" name="PLoS ONE">
        <title>Life-cycle and genome of OtV5, a large DNA virus of the pelagic marine unicellular green alga Ostreococcus tauri.</title>
        <authorList>
            <person name="Derelle E."/>
            <person name="Ferraz C."/>
            <person name="Escande M.L."/>
            <person name="Eychenie S."/>
            <person name="Cooke R."/>
            <person name="Piganeau G."/>
            <person name="Desdevises Y."/>
            <person name="Bellec L."/>
            <person name="Moreau H."/>
            <person name="Grimsley N."/>
        </authorList>
    </citation>
    <scope>NUCLEOTIDE SEQUENCE [LARGE SCALE GENOMIC DNA]</scope>
    <source>
        <strain evidence="2 3">OtV5</strain>
    </source>
</reference>
<accession>A9YW44</accession>
<dbReference type="SUPFAM" id="SSF52980">
    <property type="entry name" value="Restriction endonuclease-like"/>
    <property type="match status" value="1"/>
</dbReference>
<dbReference type="InterPro" id="IPR011604">
    <property type="entry name" value="PDDEXK-like_dom_sf"/>
</dbReference>
<dbReference type="CDD" id="cd22343">
    <property type="entry name" value="PDDEXK_lambda_exonuclease-like"/>
    <property type="match status" value="1"/>
</dbReference>
<evidence type="ECO:0000313" key="2">
    <source>
        <dbReference type="EMBL" id="ABY27927.1"/>
    </source>
</evidence>
<dbReference type="EMBL" id="EU304328">
    <property type="protein sequence ID" value="ABY27927.1"/>
    <property type="molecule type" value="Genomic_DNA"/>
</dbReference>
<organism evidence="2 3">
    <name type="scientific">Ostreococcus tauri virus OtV5</name>
    <dbReference type="NCBI Taxonomy" id="1785753"/>
    <lineage>
        <taxon>Viruses</taxon>
        <taxon>Varidnaviria</taxon>
        <taxon>Bamfordvirae</taxon>
        <taxon>Nucleocytoviricota</taxon>
        <taxon>Megaviricetes</taxon>
        <taxon>Algavirales</taxon>
        <taxon>Phycodnaviridae</taxon>
        <taxon>Prasinovirus</taxon>
        <taxon>Prasinovirus ostreotauri</taxon>
    </lineage>
</organism>
<name>A9YW44_9PHYC</name>
<dbReference type="PANTHER" id="PTHR46609">
    <property type="entry name" value="EXONUCLEASE, PHAGE-TYPE/RECB, C-TERMINAL DOMAIN-CONTAINING PROTEIN"/>
    <property type="match status" value="1"/>
</dbReference>
<keyword evidence="2" id="KW-0378">Hydrolase</keyword>
<dbReference type="Proteomes" id="UP000203890">
    <property type="component" value="Segment"/>
</dbReference>
<gene>
    <name evidence="2" type="ORF">OtV5_130</name>
</gene>
<dbReference type="Pfam" id="PF09588">
    <property type="entry name" value="YqaJ"/>
    <property type="match status" value="1"/>
</dbReference>
<dbReference type="OrthoDB" id="13561at10239"/>
<protein>
    <submittedName>
        <fullName evidence="2">Putative exonuclease</fullName>
    </submittedName>
</protein>
<dbReference type="InterPro" id="IPR011335">
    <property type="entry name" value="Restrct_endonuc-II-like"/>
</dbReference>
<evidence type="ECO:0000313" key="3">
    <source>
        <dbReference type="Proteomes" id="UP000203890"/>
    </source>
</evidence>
<dbReference type="NCBIfam" id="TIGR03033">
    <property type="entry name" value="phage_rel_nuc"/>
    <property type="match status" value="1"/>
</dbReference>
<proteinExistence type="predicted"/>
<dbReference type="InterPro" id="IPR017482">
    <property type="entry name" value="Lambda-type_endonuclease"/>
</dbReference>
<keyword evidence="2" id="KW-0540">Nuclease</keyword>
<dbReference type="InterPro" id="IPR051703">
    <property type="entry name" value="NF-kappa-B_Signaling_Reg"/>
</dbReference>
<dbReference type="Gene3D" id="3.90.320.10">
    <property type="match status" value="1"/>
</dbReference>
<dbReference type="GeneID" id="5845591"/>
<sequence length="244" mass="28457">MSNNMHPNVKRLLDLEFDEQRSEAWLKLRGNMLTASDAGTAIGVNKYETPDDLLRKKCGIGEKFTGNIYTEWGTQQEPVAIKMFEEQYGLKVYELGLIPHEKYPWLGGSPDGLTDTNCLVEIKCPMRRRIIPGEVPIWYNAQIQLCMEVMDVESCFFVQYAPFDITFPLPAVFDVTIVPRDREWFKTYLPVMDAFWKRVLYFREHLDEIPMPKEKVKRPRKTKELPPPVCEVQPISDEDVYIED</sequence>
<feature type="domain" description="YqaJ viral recombinase" evidence="1">
    <location>
        <begin position="25"/>
        <end position="149"/>
    </location>
</feature>
<dbReference type="KEGG" id="vg:5845591"/>
<evidence type="ECO:0000259" key="1">
    <source>
        <dbReference type="Pfam" id="PF09588"/>
    </source>
</evidence>
<keyword evidence="2" id="KW-0269">Exonuclease</keyword>